<reference evidence="3 4" key="1">
    <citation type="submission" date="2019-02" db="EMBL/GenBank/DDBJ databases">
        <title>Deep-cultivation of Planctomycetes and their phenomic and genomic characterization uncovers novel biology.</title>
        <authorList>
            <person name="Wiegand S."/>
            <person name="Jogler M."/>
            <person name="Boedeker C."/>
            <person name="Pinto D."/>
            <person name="Vollmers J."/>
            <person name="Rivas-Marin E."/>
            <person name="Kohn T."/>
            <person name="Peeters S.H."/>
            <person name="Heuer A."/>
            <person name="Rast P."/>
            <person name="Oberbeckmann S."/>
            <person name="Bunk B."/>
            <person name="Jeske O."/>
            <person name="Meyerdierks A."/>
            <person name="Storesund J.E."/>
            <person name="Kallscheuer N."/>
            <person name="Luecker S."/>
            <person name="Lage O.M."/>
            <person name="Pohl T."/>
            <person name="Merkel B.J."/>
            <person name="Hornburger P."/>
            <person name="Mueller R.-W."/>
            <person name="Bruemmer F."/>
            <person name="Labrenz M."/>
            <person name="Spormann A.M."/>
            <person name="Op Den Camp H."/>
            <person name="Overmann J."/>
            <person name="Amann R."/>
            <person name="Jetten M.S.M."/>
            <person name="Mascher T."/>
            <person name="Medema M.H."/>
            <person name="Devos D.P."/>
            <person name="Kaster A.-K."/>
            <person name="Ovreas L."/>
            <person name="Rohde M."/>
            <person name="Galperin M.Y."/>
            <person name="Jogler C."/>
        </authorList>
    </citation>
    <scope>NUCLEOTIDE SEQUENCE [LARGE SCALE GENOMIC DNA]</scope>
    <source>
        <strain evidence="3 4">Pan14r</strain>
    </source>
</reference>
<dbReference type="PROSITE" id="PS00141">
    <property type="entry name" value="ASP_PROTEASE"/>
    <property type="match status" value="1"/>
</dbReference>
<dbReference type="CDD" id="cd05483">
    <property type="entry name" value="retropepsin_like_bacteria"/>
    <property type="match status" value="1"/>
</dbReference>
<dbReference type="InterPro" id="IPR011969">
    <property type="entry name" value="Clan_AA_Asp_peptidase_C"/>
</dbReference>
<feature type="signal peptide" evidence="2">
    <location>
        <begin position="1"/>
        <end position="44"/>
    </location>
</feature>
<gene>
    <name evidence="3" type="ORF">Pan14r_22420</name>
</gene>
<organism evidence="3 4">
    <name type="scientific">Crateriforma conspicua</name>
    <dbReference type="NCBI Taxonomy" id="2527996"/>
    <lineage>
        <taxon>Bacteria</taxon>
        <taxon>Pseudomonadati</taxon>
        <taxon>Planctomycetota</taxon>
        <taxon>Planctomycetia</taxon>
        <taxon>Planctomycetales</taxon>
        <taxon>Planctomycetaceae</taxon>
        <taxon>Crateriforma</taxon>
    </lineage>
</organism>
<evidence type="ECO:0000313" key="4">
    <source>
        <dbReference type="Proteomes" id="UP000317238"/>
    </source>
</evidence>
<dbReference type="Pfam" id="PF13975">
    <property type="entry name" value="gag-asp_proteas"/>
    <property type="match status" value="1"/>
</dbReference>
<dbReference type="Proteomes" id="UP000317238">
    <property type="component" value="Unassembled WGS sequence"/>
</dbReference>
<proteinExistence type="predicted"/>
<sequence length="413" mass="44423" precursor="true">MVFRAPQRTTAATLPMRTGFTLALGRLSLAVMFCVCASATVTIAAQSNPSETSGDTESQASSTTSRSDADGQDSQPADVPAPKPYSPAVLAQAVEILDTHGLKPSGRQIICTTAGEISRALSGLPKQRRELRQIRQAWQQATLIENTIVEQLSRLNRQYGELNLRLASTPVISGRDHNKIVAMINATAAKTKQLAADRQNAKLNVDKQASQLHQAESDYAEVVMAIRADFDQLRDALAESLKDRKVSIALSVTNRNLNTPAELTADDILAPVLRRLEAEESEVFRETIELESEGNGLFVNVTVGGKTTKMVLDSGASIISLPAKTAAELDIKIPADAPAMRMELADGRVIGARGVTLPSVRVGQFEAENVRAAVLDASASFAQPLLGMSYLGRFKFEIDAAGRTLKMLRIQGD</sequence>
<comment type="caution">
    <text evidence="3">The sequence shown here is derived from an EMBL/GenBank/DDBJ whole genome shotgun (WGS) entry which is preliminary data.</text>
</comment>
<dbReference type="InterPro" id="IPR021109">
    <property type="entry name" value="Peptidase_aspartic_dom_sf"/>
</dbReference>
<evidence type="ECO:0000313" key="3">
    <source>
        <dbReference type="EMBL" id="TWT69945.1"/>
    </source>
</evidence>
<dbReference type="Gene3D" id="2.40.70.10">
    <property type="entry name" value="Acid Proteases"/>
    <property type="match status" value="1"/>
</dbReference>
<evidence type="ECO:0000256" key="2">
    <source>
        <dbReference type="SAM" id="SignalP"/>
    </source>
</evidence>
<protein>
    <recommendedName>
        <fullName evidence="5">Retroviral aspartyl protease</fullName>
    </recommendedName>
</protein>
<name>A0A5C5Y6Q1_9PLAN</name>
<evidence type="ECO:0000256" key="1">
    <source>
        <dbReference type="SAM" id="MobiDB-lite"/>
    </source>
</evidence>
<dbReference type="InterPro" id="IPR034122">
    <property type="entry name" value="Retropepsin-like_bacterial"/>
</dbReference>
<feature type="compositionally biased region" description="Polar residues" evidence="1">
    <location>
        <begin position="46"/>
        <end position="66"/>
    </location>
</feature>
<dbReference type="SUPFAM" id="SSF50630">
    <property type="entry name" value="Acid proteases"/>
    <property type="match status" value="1"/>
</dbReference>
<feature type="region of interest" description="Disordered" evidence="1">
    <location>
        <begin position="46"/>
        <end position="84"/>
    </location>
</feature>
<dbReference type="GO" id="GO:0006508">
    <property type="term" value="P:proteolysis"/>
    <property type="evidence" value="ECO:0007669"/>
    <property type="project" value="InterPro"/>
</dbReference>
<dbReference type="InterPro" id="IPR001969">
    <property type="entry name" value="Aspartic_peptidase_AS"/>
</dbReference>
<keyword evidence="4" id="KW-1185">Reference proteome</keyword>
<evidence type="ECO:0008006" key="5">
    <source>
        <dbReference type="Google" id="ProtNLM"/>
    </source>
</evidence>
<accession>A0A5C5Y6Q1</accession>
<dbReference type="EMBL" id="SJPL01000001">
    <property type="protein sequence ID" value="TWT69945.1"/>
    <property type="molecule type" value="Genomic_DNA"/>
</dbReference>
<keyword evidence="2" id="KW-0732">Signal</keyword>
<dbReference type="NCBIfam" id="TIGR02281">
    <property type="entry name" value="clan_AA_DTGA"/>
    <property type="match status" value="1"/>
</dbReference>
<dbReference type="OrthoDB" id="268997at2"/>
<dbReference type="AlphaFoldDB" id="A0A5C5Y6Q1"/>
<feature type="chain" id="PRO_5022918829" description="Retroviral aspartyl protease" evidence="2">
    <location>
        <begin position="45"/>
        <end position="413"/>
    </location>
</feature>
<dbReference type="GO" id="GO:0004190">
    <property type="term" value="F:aspartic-type endopeptidase activity"/>
    <property type="evidence" value="ECO:0007669"/>
    <property type="project" value="InterPro"/>
</dbReference>